<dbReference type="InParanoid" id="A0A3B3HBN7"/>
<dbReference type="Gene3D" id="2.60.40.640">
    <property type="match status" value="1"/>
</dbReference>
<sequence>MSSIKSFIVELEGPPDAAFTCGEVVSGHVVLELRRETNIFSMKVQGRGVATVHWLENRGMNAVYSDYTSKLTYFRKRQYLIRGYLKTNRQTNNAPMLLQHFCES</sequence>
<name>A0A3B3HBN7_ORYLA</name>
<accession>A0A3B3HBN7</accession>
<feature type="domain" description="Arrestin-like N-terminal" evidence="2">
    <location>
        <begin position="14"/>
        <end position="83"/>
    </location>
</feature>
<reference evidence="3 4" key="1">
    <citation type="journal article" date="2007" name="Nature">
        <title>The medaka draft genome and insights into vertebrate genome evolution.</title>
        <authorList>
            <person name="Kasahara M."/>
            <person name="Naruse K."/>
            <person name="Sasaki S."/>
            <person name="Nakatani Y."/>
            <person name="Qu W."/>
            <person name="Ahsan B."/>
            <person name="Yamada T."/>
            <person name="Nagayasu Y."/>
            <person name="Doi K."/>
            <person name="Kasai Y."/>
            <person name="Jindo T."/>
            <person name="Kobayashi D."/>
            <person name="Shimada A."/>
            <person name="Toyoda A."/>
            <person name="Kuroki Y."/>
            <person name="Fujiyama A."/>
            <person name="Sasaki T."/>
            <person name="Shimizu A."/>
            <person name="Asakawa S."/>
            <person name="Shimizu N."/>
            <person name="Hashimoto S."/>
            <person name="Yang J."/>
            <person name="Lee Y."/>
            <person name="Matsushima K."/>
            <person name="Sugano S."/>
            <person name="Sakaizumi M."/>
            <person name="Narita T."/>
            <person name="Ohishi K."/>
            <person name="Haga S."/>
            <person name="Ohta F."/>
            <person name="Nomoto H."/>
            <person name="Nogata K."/>
            <person name="Morishita T."/>
            <person name="Endo T."/>
            <person name="Shin-I T."/>
            <person name="Takeda H."/>
            <person name="Morishita S."/>
            <person name="Kohara Y."/>
        </authorList>
    </citation>
    <scope>NUCLEOTIDE SEQUENCE [LARGE SCALE GENOMIC DNA]</scope>
    <source>
        <strain evidence="3 4">Hd-rR</strain>
    </source>
</reference>
<evidence type="ECO:0000259" key="2">
    <source>
        <dbReference type="Pfam" id="PF00339"/>
    </source>
</evidence>
<reference evidence="3" key="3">
    <citation type="submission" date="2025-09" db="UniProtKB">
        <authorList>
            <consortium name="Ensembl"/>
        </authorList>
    </citation>
    <scope>IDENTIFICATION</scope>
    <source>
        <strain evidence="3">Hd-rR</strain>
    </source>
</reference>
<proteinExistence type="inferred from homology"/>
<dbReference type="SUPFAM" id="SSF81296">
    <property type="entry name" value="E set domains"/>
    <property type="match status" value="1"/>
</dbReference>
<keyword evidence="4" id="KW-1185">Reference proteome</keyword>
<evidence type="ECO:0000256" key="1">
    <source>
        <dbReference type="ARBA" id="ARBA00005298"/>
    </source>
</evidence>
<reference evidence="3" key="2">
    <citation type="submission" date="2025-08" db="UniProtKB">
        <authorList>
            <consortium name="Ensembl"/>
        </authorList>
    </citation>
    <scope>IDENTIFICATION</scope>
    <source>
        <strain evidence="3">Hd-rR</strain>
    </source>
</reference>
<dbReference type="InterPro" id="IPR014752">
    <property type="entry name" value="Arrestin-like_C"/>
</dbReference>
<dbReference type="Proteomes" id="UP000001038">
    <property type="component" value="Chromosome 4"/>
</dbReference>
<dbReference type="Bgee" id="ENSORLG00000028736">
    <property type="expression patterns" value="Expressed in mesonephros and 12 other cell types or tissues"/>
</dbReference>
<evidence type="ECO:0000313" key="3">
    <source>
        <dbReference type="Ensembl" id="ENSORLP00000029329.1"/>
    </source>
</evidence>
<organism evidence="3 4">
    <name type="scientific">Oryzias latipes</name>
    <name type="common">Japanese rice fish</name>
    <name type="synonym">Japanese killifish</name>
    <dbReference type="NCBI Taxonomy" id="8090"/>
    <lineage>
        <taxon>Eukaryota</taxon>
        <taxon>Metazoa</taxon>
        <taxon>Chordata</taxon>
        <taxon>Craniata</taxon>
        <taxon>Vertebrata</taxon>
        <taxon>Euteleostomi</taxon>
        <taxon>Actinopterygii</taxon>
        <taxon>Neopterygii</taxon>
        <taxon>Teleostei</taxon>
        <taxon>Neoteleostei</taxon>
        <taxon>Acanthomorphata</taxon>
        <taxon>Ovalentaria</taxon>
        <taxon>Atherinomorphae</taxon>
        <taxon>Beloniformes</taxon>
        <taxon>Adrianichthyidae</taxon>
        <taxon>Oryziinae</taxon>
        <taxon>Oryzias</taxon>
    </lineage>
</organism>
<dbReference type="Pfam" id="PF00339">
    <property type="entry name" value="Arrestin_N"/>
    <property type="match status" value="1"/>
</dbReference>
<dbReference type="AlphaFoldDB" id="A0A3B3HBN7"/>
<dbReference type="InterPro" id="IPR014756">
    <property type="entry name" value="Ig_E-set"/>
</dbReference>
<dbReference type="GeneTree" id="ENSGT00940000177177"/>
<comment type="similarity">
    <text evidence="1">Belongs to the arrestin family.</text>
</comment>
<dbReference type="Ensembl" id="ENSORLT00000028226.1">
    <property type="protein sequence ID" value="ENSORLP00000029329.1"/>
    <property type="gene ID" value="ENSORLG00000028736.1"/>
</dbReference>
<dbReference type="GO" id="GO:0007399">
    <property type="term" value="P:nervous system development"/>
    <property type="evidence" value="ECO:0007669"/>
    <property type="project" value="UniProtKB-ARBA"/>
</dbReference>
<evidence type="ECO:0000313" key="4">
    <source>
        <dbReference type="Proteomes" id="UP000001038"/>
    </source>
</evidence>
<dbReference type="STRING" id="8090.ENSORLP00000029329"/>
<protein>
    <recommendedName>
        <fullName evidence="2">Arrestin-like N-terminal domain-containing protein</fullName>
    </recommendedName>
</protein>
<dbReference type="InterPro" id="IPR011021">
    <property type="entry name" value="Arrestin-like_N"/>
</dbReference>